<feature type="region of interest" description="Disordered" evidence="8">
    <location>
        <begin position="113"/>
        <end position="169"/>
    </location>
</feature>
<proteinExistence type="inferred from homology"/>
<sequence length="169" mass="18967">MFSFRFFIALCLVLMMIENTLSTGENSQQTSNDDQQKKALETQNIANNSRTSTVSIDGKNESPKNQTWMSNYGSSFIPNKDALIRSSYVFGGLCFLAILYFVFRTCRLRRRRGTGRRTGTRKYRPLNSGAGSQEMEPLGDGGDDDEDEDTLFETSKPSNVTHQPPPMGI</sequence>
<keyword evidence="4 10" id="KW-0732">Signal</keyword>
<evidence type="ECO:0000256" key="7">
    <source>
        <dbReference type="ARBA" id="ARBA00023180"/>
    </source>
</evidence>
<name>A0A8J2RPM6_9CRUS</name>
<feature type="transmembrane region" description="Helical" evidence="9">
    <location>
        <begin position="82"/>
        <end position="103"/>
    </location>
</feature>
<feature type="compositionally biased region" description="Basic residues" evidence="8">
    <location>
        <begin position="113"/>
        <end position="124"/>
    </location>
</feature>
<keyword evidence="6 9" id="KW-0472">Membrane</keyword>
<protein>
    <submittedName>
        <fullName evidence="11">Uncharacterized protein</fullName>
    </submittedName>
</protein>
<keyword evidence="3 9" id="KW-0812">Transmembrane</keyword>
<keyword evidence="7" id="KW-0325">Glycoprotein</keyword>
<feature type="compositionally biased region" description="Polar residues" evidence="8">
    <location>
        <begin position="41"/>
        <end position="55"/>
    </location>
</feature>
<reference evidence="11" key="1">
    <citation type="submission" date="2021-11" db="EMBL/GenBank/DDBJ databases">
        <authorList>
            <person name="Schell T."/>
        </authorList>
    </citation>
    <scope>NUCLEOTIDE SEQUENCE</scope>
    <source>
        <strain evidence="11">M5</strain>
    </source>
</reference>
<feature type="compositionally biased region" description="Acidic residues" evidence="8">
    <location>
        <begin position="141"/>
        <end position="151"/>
    </location>
</feature>
<dbReference type="PANTHER" id="PTHR28607:SF4">
    <property type="entry name" value="TRANSMEMBRANE PROTEIN"/>
    <property type="match status" value="1"/>
</dbReference>
<comment type="caution">
    <text evidence="11">The sequence shown here is derived from an EMBL/GenBank/DDBJ whole genome shotgun (WGS) entry which is preliminary data.</text>
</comment>
<evidence type="ECO:0000256" key="6">
    <source>
        <dbReference type="ARBA" id="ARBA00023136"/>
    </source>
</evidence>
<dbReference type="EMBL" id="CAKKLH010000036">
    <property type="protein sequence ID" value="CAH0100435.1"/>
    <property type="molecule type" value="Genomic_DNA"/>
</dbReference>
<dbReference type="AlphaFoldDB" id="A0A8J2RPM6"/>
<gene>
    <name evidence="11" type="ORF">DGAL_LOCUS2665</name>
</gene>
<dbReference type="OrthoDB" id="6365717at2759"/>
<keyword evidence="12" id="KW-1185">Reference proteome</keyword>
<evidence type="ECO:0000256" key="10">
    <source>
        <dbReference type="SAM" id="SignalP"/>
    </source>
</evidence>
<comment type="similarity">
    <text evidence="2">Belongs to the FAM174 family.</text>
</comment>
<feature type="region of interest" description="Disordered" evidence="8">
    <location>
        <begin position="24"/>
        <end position="62"/>
    </location>
</feature>
<evidence type="ECO:0000256" key="4">
    <source>
        <dbReference type="ARBA" id="ARBA00022729"/>
    </source>
</evidence>
<dbReference type="GO" id="GO:0016020">
    <property type="term" value="C:membrane"/>
    <property type="evidence" value="ECO:0007669"/>
    <property type="project" value="UniProtKB-SubCell"/>
</dbReference>
<feature type="compositionally biased region" description="Polar residues" evidence="8">
    <location>
        <begin position="152"/>
        <end position="162"/>
    </location>
</feature>
<evidence type="ECO:0000256" key="8">
    <source>
        <dbReference type="SAM" id="MobiDB-lite"/>
    </source>
</evidence>
<dbReference type="Pfam" id="PF06679">
    <property type="entry name" value="DUF1180"/>
    <property type="match status" value="1"/>
</dbReference>
<dbReference type="Proteomes" id="UP000789390">
    <property type="component" value="Unassembled WGS sequence"/>
</dbReference>
<accession>A0A8J2RPM6</accession>
<evidence type="ECO:0000256" key="2">
    <source>
        <dbReference type="ARBA" id="ARBA00006986"/>
    </source>
</evidence>
<organism evidence="11 12">
    <name type="scientific">Daphnia galeata</name>
    <dbReference type="NCBI Taxonomy" id="27404"/>
    <lineage>
        <taxon>Eukaryota</taxon>
        <taxon>Metazoa</taxon>
        <taxon>Ecdysozoa</taxon>
        <taxon>Arthropoda</taxon>
        <taxon>Crustacea</taxon>
        <taxon>Branchiopoda</taxon>
        <taxon>Diplostraca</taxon>
        <taxon>Cladocera</taxon>
        <taxon>Anomopoda</taxon>
        <taxon>Daphniidae</taxon>
        <taxon>Daphnia</taxon>
    </lineage>
</organism>
<evidence type="ECO:0000313" key="12">
    <source>
        <dbReference type="Proteomes" id="UP000789390"/>
    </source>
</evidence>
<keyword evidence="5 9" id="KW-1133">Transmembrane helix</keyword>
<feature type="chain" id="PRO_5035282753" evidence="10">
    <location>
        <begin position="23"/>
        <end position="169"/>
    </location>
</feature>
<evidence type="ECO:0000256" key="5">
    <source>
        <dbReference type="ARBA" id="ARBA00022989"/>
    </source>
</evidence>
<comment type="subcellular location">
    <subcellularLocation>
        <location evidence="1">Membrane</location>
        <topology evidence="1">Single-pass type I membrane protein</topology>
    </subcellularLocation>
</comment>
<feature type="compositionally biased region" description="Polar residues" evidence="8">
    <location>
        <begin position="24"/>
        <end position="33"/>
    </location>
</feature>
<dbReference type="InterPro" id="IPR009565">
    <property type="entry name" value="FAM174-like"/>
</dbReference>
<evidence type="ECO:0000256" key="1">
    <source>
        <dbReference type="ARBA" id="ARBA00004479"/>
    </source>
</evidence>
<evidence type="ECO:0000313" key="11">
    <source>
        <dbReference type="EMBL" id="CAH0100435.1"/>
    </source>
</evidence>
<feature type="signal peptide" evidence="10">
    <location>
        <begin position="1"/>
        <end position="22"/>
    </location>
</feature>
<evidence type="ECO:0000256" key="9">
    <source>
        <dbReference type="SAM" id="Phobius"/>
    </source>
</evidence>
<dbReference type="PANTHER" id="PTHR28607">
    <property type="entry name" value="EXPRESSED PROTEIN"/>
    <property type="match status" value="1"/>
</dbReference>
<evidence type="ECO:0000256" key="3">
    <source>
        <dbReference type="ARBA" id="ARBA00022692"/>
    </source>
</evidence>